<evidence type="ECO:0000313" key="3">
    <source>
        <dbReference type="Proteomes" id="UP000001072"/>
    </source>
</evidence>
<feature type="region of interest" description="Disordered" evidence="1">
    <location>
        <begin position="142"/>
        <end position="223"/>
    </location>
</feature>
<dbReference type="HOGENOM" id="CLU_322386_0_0_1"/>
<dbReference type="OrthoDB" id="10431346at2759"/>
<dbReference type="KEGG" id="mlr:MELLADRAFT_94227"/>
<dbReference type="EMBL" id="GL883157">
    <property type="protein sequence ID" value="EGF99536.1"/>
    <property type="molecule type" value="Genomic_DNA"/>
</dbReference>
<reference evidence="3" key="1">
    <citation type="journal article" date="2011" name="Proc. Natl. Acad. Sci. U.S.A.">
        <title>Obligate biotrophy features unraveled by the genomic analysis of rust fungi.</title>
        <authorList>
            <person name="Duplessis S."/>
            <person name="Cuomo C.A."/>
            <person name="Lin Y.-C."/>
            <person name="Aerts A."/>
            <person name="Tisserant E."/>
            <person name="Veneault-Fourrey C."/>
            <person name="Joly D.L."/>
            <person name="Hacquard S."/>
            <person name="Amselem J."/>
            <person name="Cantarel B.L."/>
            <person name="Chiu R."/>
            <person name="Coutinho P.M."/>
            <person name="Feau N."/>
            <person name="Field M."/>
            <person name="Frey P."/>
            <person name="Gelhaye E."/>
            <person name="Goldberg J."/>
            <person name="Grabherr M.G."/>
            <person name="Kodira C.D."/>
            <person name="Kohler A."/>
            <person name="Kuees U."/>
            <person name="Lindquist E.A."/>
            <person name="Lucas S.M."/>
            <person name="Mago R."/>
            <person name="Mauceli E."/>
            <person name="Morin E."/>
            <person name="Murat C."/>
            <person name="Pangilinan J.L."/>
            <person name="Park R."/>
            <person name="Pearson M."/>
            <person name="Quesneville H."/>
            <person name="Rouhier N."/>
            <person name="Sakthikumar S."/>
            <person name="Salamov A.A."/>
            <person name="Schmutz J."/>
            <person name="Selles B."/>
            <person name="Shapiro H."/>
            <person name="Tanguay P."/>
            <person name="Tuskan G.A."/>
            <person name="Henrissat B."/>
            <person name="Van de Peer Y."/>
            <person name="Rouze P."/>
            <person name="Ellis J.G."/>
            <person name="Dodds P.N."/>
            <person name="Schein J.E."/>
            <person name="Zhong S."/>
            <person name="Hamelin R.C."/>
            <person name="Grigoriev I.V."/>
            <person name="Szabo L.J."/>
            <person name="Martin F."/>
        </authorList>
    </citation>
    <scope>NUCLEOTIDE SEQUENCE [LARGE SCALE GENOMIC DNA]</scope>
    <source>
        <strain evidence="3">98AG31 / pathotype 3-4-7</strain>
    </source>
</reference>
<sequence>MRIHMAQAGPMQEGFHISTGLVNDLDHTSGSQLPAMSHTVLLPDGNYVQVRQTHTVLPPPAGFVEFPTSVTLPYFWDQRDAAKWGQALQENADSGLTPSNWIPHVHPQYNLPHVPVVPPYQVPGPISQHGSYPLAPNIHAFSDPVRQQVRPTKKQWRTSQSGRKPKNADLKPQTNLEDARHHSQEDLKGKGVSSEINLDETSRPMGFEQKSTAGQADQSKKMMRPNLSQLEAWPFNRGINHPSRKPPHALDADSASFQPSTAPSQMRGTVDAIPSSSLDQVLVHNSASVSQVEEAGPKKNLELAFGNRGESVKVQGTKESQELPSTSMPTAKQDTLVPSGSQVSDKKNLPNQEVSKSSSSESSNPLHEQSREQEWEVYHKKNKKPGKYPPLKGTSKLDGIGHQPLSYRPEHIQLDKGKETKDANLEHPQEGEHKVEEENPEAKMVSGSQSNLDNETPAAGMSGEQKKNNRKNRKNRKKGLKQSEAEPLDGEDLLSAAAYLDPKTKSMIEKSIWYMVKGDNPKPLLDVGLDLPIYNKIFTLDAKQNDERLNLVDQIVDQQLDQLSAKVSLQEASRRFFAIQMQFFEENRLRNWQTQKERVGEAVKEIMEMLKGDEMWPAFYDATLDEWRLVERKISELNDDSQRQLESVMPHVLRARRLATIYASGQAKKNGHQMMYSEKELEAWMRQGVSAPLLIRVGDLLELTSPKANWRDIPDEEMGSKASDFFNCLNGEIALGHRLIYKEPIHWYLSGARMLILQDPKFAGTFNSRLEKLIKFGENRVTLYDKPLETQGKKSGTSVDLKKNAGISQREDQSFTFSEHMISTHFGIPSNKLLEFTTIVRFKNAVSKVSGNRSGDITSQFKAGITWPKGKLVTRDIQALKPQFHAFFHFLGIPFNDN</sequence>
<organism evidence="3">
    <name type="scientific">Melampsora larici-populina (strain 98AG31 / pathotype 3-4-7)</name>
    <name type="common">Poplar leaf rust fungus</name>
    <dbReference type="NCBI Taxonomy" id="747676"/>
    <lineage>
        <taxon>Eukaryota</taxon>
        <taxon>Fungi</taxon>
        <taxon>Dikarya</taxon>
        <taxon>Basidiomycota</taxon>
        <taxon>Pucciniomycotina</taxon>
        <taxon>Pucciniomycetes</taxon>
        <taxon>Pucciniales</taxon>
        <taxon>Melampsoraceae</taxon>
        <taxon>Melampsora</taxon>
    </lineage>
</organism>
<feature type="region of interest" description="Disordered" evidence="1">
    <location>
        <begin position="312"/>
        <end position="404"/>
    </location>
</feature>
<gene>
    <name evidence="2" type="ORF">MELLADRAFT_94227</name>
</gene>
<feature type="compositionally biased region" description="Basic residues" evidence="1">
    <location>
        <begin position="468"/>
        <end position="480"/>
    </location>
</feature>
<feature type="region of interest" description="Disordered" evidence="1">
    <location>
        <begin position="237"/>
        <end position="270"/>
    </location>
</feature>
<evidence type="ECO:0000256" key="1">
    <source>
        <dbReference type="SAM" id="MobiDB-lite"/>
    </source>
</evidence>
<dbReference type="RefSeq" id="XP_007417158.1">
    <property type="nucleotide sequence ID" value="XM_007417096.1"/>
</dbReference>
<feature type="region of interest" description="Disordered" evidence="1">
    <location>
        <begin position="423"/>
        <end position="487"/>
    </location>
</feature>
<accession>F4S6Y2</accession>
<feature type="compositionally biased region" description="Polar residues" evidence="1">
    <location>
        <begin position="322"/>
        <end position="354"/>
    </location>
</feature>
<proteinExistence type="predicted"/>
<feature type="compositionally biased region" description="Basic and acidic residues" evidence="1">
    <location>
        <begin position="177"/>
        <end position="189"/>
    </location>
</feature>
<evidence type="ECO:0000313" key="2">
    <source>
        <dbReference type="EMBL" id="EGF99536.1"/>
    </source>
</evidence>
<dbReference type="InParanoid" id="F4S6Y2"/>
<dbReference type="Proteomes" id="UP000001072">
    <property type="component" value="Unassembled WGS sequence"/>
</dbReference>
<feature type="compositionally biased region" description="Polar residues" evidence="1">
    <location>
        <begin position="255"/>
        <end position="267"/>
    </location>
</feature>
<feature type="compositionally biased region" description="Basic and acidic residues" evidence="1">
    <location>
        <begin position="423"/>
        <end position="441"/>
    </location>
</feature>
<dbReference type="VEuPathDB" id="FungiDB:MELLADRAFT_94227"/>
<dbReference type="AlphaFoldDB" id="F4S6Y2"/>
<name>F4S6Y2_MELLP</name>
<protein>
    <submittedName>
        <fullName evidence="2">Uncharacterized protein</fullName>
    </submittedName>
</protein>
<keyword evidence="3" id="KW-1185">Reference proteome</keyword>
<feature type="compositionally biased region" description="Basic and acidic residues" evidence="1">
    <location>
        <begin position="368"/>
        <end position="379"/>
    </location>
</feature>
<dbReference type="GeneID" id="18936825"/>